<gene>
    <name evidence="1" type="ORF">ZT1A5_G7795</name>
</gene>
<name>A0A1Y6LPL6_ZYMTR</name>
<evidence type="ECO:0000313" key="1">
    <source>
        <dbReference type="EMBL" id="SMY26352.1"/>
    </source>
</evidence>
<protein>
    <submittedName>
        <fullName evidence="1">Uncharacterized protein</fullName>
    </submittedName>
</protein>
<sequence length="168" mass="18353">MAAIVDAVTALRAMASIAAAAREIKLAAEEQTYAALPNPAEDVLASSSQDLSEADGSDSSSISGNNPPQPFIHRLFLASLYAFASRRLIPALGNQIMDLLISTRYSERRTSLYSADLEMVEQVYETLPRTSKLCKFLFDEAAWCWELKTAAYMTTIVCADSRGTSSRM</sequence>
<dbReference type="AlphaFoldDB" id="A0A1Y6LPL6"/>
<reference evidence="1 2" key="1">
    <citation type="submission" date="2016-10" db="EMBL/GenBank/DDBJ databases">
        <authorList>
            <person name="Varghese N."/>
        </authorList>
    </citation>
    <scope>NUCLEOTIDE SEQUENCE [LARGE SCALE GENOMIC DNA]</scope>
</reference>
<organism evidence="1 2">
    <name type="scientific">Zymoseptoria tritici ST99CH_1A5</name>
    <dbReference type="NCBI Taxonomy" id="1276529"/>
    <lineage>
        <taxon>Eukaryota</taxon>
        <taxon>Fungi</taxon>
        <taxon>Dikarya</taxon>
        <taxon>Ascomycota</taxon>
        <taxon>Pezizomycotina</taxon>
        <taxon>Dothideomycetes</taxon>
        <taxon>Dothideomycetidae</taxon>
        <taxon>Mycosphaerellales</taxon>
        <taxon>Mycosphaerellaceae</taxon>
        <taxon>Zymoseptoria</taxon>
    </lineage>
</organism>
<accession>A0A1Y6LPL6</accession>
<proteinExistence type="predicted"/>
<evidence type="ECO:0000313" key="2">
    <source>
        <dbReference type="Proteomes" id="UP000215453"/>
    </source>
</evidence>
<dbReference type="EMBL" id="LT882682">
    <property type="protein sequence ID" value="SMY26352.1"/>
    <property type="molecule type" value="Genomic_DNA"/>
</dbReference>
<dbReference type="Proteomes" id="UP000215453">
    <property type="component" value="Chromosome 7"/>
</dbReference>